<accession>A0A6B0YV94</accession>
<dbReference type="SUPFAM" id="SSF52980">
    <property type="entry name" value="Restriction endonuclease-like"/>
    <property type="match status" value="1"/>
</dbReference>
<dbReference type="GO" id="GO:0004519">
    <property type="term" value="F:endonuclease activity"/>
    <property type="evidence" value="ECO:0007669"/>
    <property type="project" value="UniProtKB-KW"/>
</dbReference>
<proteinExistence type="predicted"/>
<organism evidence="2">
    <name type="scientific">Caldilineaceae bacterium SB0664_bin_27</name>
    <dbReference type="NCBI Taxonomy" id="2605260"/>
    <lineage>
        <taxon>Bacteria</taxon>
        <taxon>Bacillati</taxon>
        <taxon>Chloroflexota</taxon>
        <taxon>Caldilineae</taxon>
        <taxon>Caldilineales</taxon>
        <taxon>Caldilineaceae</taxon>
    </lineage>
</organism>
<name>A0A6B0YV94_9CHLR</name>
<dbReference type="InterPro" id="IPR011856">
    <property type="entry name" value="tRNA_endonuc-like_dom_sf"/>
</dbReference>
<comment type="caution">
    <text evidence="2">The sequence shown here is derived from an EMBL/GenBank/DDBJ whole genome shotgun (WGS) entry which is preliminary data.</text>
</comment>
<dbReference type="GO" id="GO:0003677">
    <property type="term" value="F:DNA binding"/>
    <property type="evidence" value="ECO:0007669"/>
    <property type="project" value="InterPro"/>
</dbReference>
<keyword evidence="2" id="KW-0378">Hydrolase</keyword>
<dbReference type="InterPro" id="IPR007560">
    <property type="entry name" value="Restrct_endonuc_IV_Mrr"/>
</dbReference>
<evidence type="ECO:0000259" key="1">
    <source>
        <dbReference type="Pfam" id="PF04471"/>
    </source>
</evidence>
<sequence length="290" mass="32950">MNWQSYEERVKDIYEKLGEFANIRILCWGSACKVQGKSGVFHQIDVLTSHSDGVHEYRTAIECKHWEKKVDKDPIAKLSVILDDTQIEKGVIVSQSGFTPDAEGLARSKNISLVELRNPLDADWEGLIKDVHIDLRFEIPEFYDFEFIQEGLEDKGKLVPVQALSSEILFHTAHSRSISLHKLINSIPSTSGAGIDYTDALGFQWVELSSLEEEGKSYAVRFPVETTLSFPTIDARARIRELRFKVRYYTTTNKIQIYGEDYVSLVMHAIFENKKFAISPDGAIRIFGSP</sequence>
<feature type="domain" description="Restriction endonuclease type IV Mrr" evidence="1">
    <location>
        <begin position="1"/>
        <end position="115"/>
    </location>
</feature>
<dbReference type="EMBL" id="VXRG01000131">
    <property type="protein sequence ID" value="MXY94970.1"/>
    <property type="molecule type" value="Genomic_DNA"/>
</dbReference>
<keyword evidence="2" id="KW-0540">Nuclease</keyword>
<reference evidence="2" key="1">
    <citation type="submission" date="2019-09" db="EMBL/GenBank/DDBJ databases">
        <title>Characterisation of the sponge microbiome using genome-centric metagenomics.</title>
        <authorList>
            <person name="Engelberts J.P."/>
            <person name="Robbins S.J."/>
            <person name="De Goeij J.M."/>
            <person name="Aranda M."/>
            <person name="Bell S.C."/>
            <person name="Webster N.S."/>
        </authorList>
    </citation>
    <scope>NUCLEOTIDE SEQUENCE</scope>
    <source>
        <strain evidence="2">SB0664_bin_27</strain>
    </source>
</reference>
<dbReference type="InterPro" id="IPR011335">
    <property type="entry name" value="Restrct_endonuc-II-like"/>
</dbReference>
<evidence type="ECO:0000313" key="2">
    <source>
        <dbReference type="EMBL" id="MXY94970.1"/>
    </source>
</evidence>
<gene>
    <name evidence="2" type="ORF">F4Y42_16140</name>
</gene>
<dbReference type="AlphaFoldDB" id="A0A6B0YV94"/>
<dbReference type="Gene3D" id="3.40.1350.10">
    <property type="match status" value="1"/>
</dbReference>
<dbReference type="Pfam" id="PF04471">
    <property type="entry name" value="Mrr_cat"/>
    <property type="match status" value="1"/>
</dbReference>
<keyword evidence="2" id="KW-0255">Endonuclease</keyword>
<dbReference type="GO" id="GO:0009307">
    <property type="term" value="P:DNA restriction-modification system"/>
    <property type="evidence" value="ECO:0007669"/>
    <property type="project" value="InterPro"/>
</dbReference>
<protein>
    <submittedName>
        <fullName evidence="2">Restriction endonuclease</fullName>
    </submittedName>
</protein>